<dbReference type="SUPFAM" id="SSF52540">
    <property type="entry name" value="P-loop containing nucleoside triphosphate hydrolases"/>
    <property type="match status" value="2"/>
</dbReference>
<dbReference type="Gene3D" id="3.40.50.300">
    <property type="entry name" value="P-loop containing nucleotide triphosphate hydrolases"/>
    <property type="match status" value="2"/>
</dbReference>
<dbReference type="SMART" id="SM00382">
    <property type="entry name" value="AAA"/>
    <property type="match status" value="2"/>
</dbReference>
<dbReference type="EMBL" id="CP009509">
    <property type="protein sequence ID" value="AKB39836.1"/>
    <property type="molecule type" value="Genomic_DNA"/>
</dbReference>
<dbReference type="InterPro" id="IPR041569">
    <property type="entry name" value="AAA_lid_3"/>
</dbReference>
<dbReference type="GO" id="GO:0051301">
    <property type="term" value="P:cell division"/>
    <property type="evidence" value="ECO:0007669"/>
    <property type="project" value="UniProtKB-KW"/>
</dbReference>
<evidence type="ECO:0000313" key="9">
    <source>
        <dbReference type="Proteomes" id="UP000033058"/>
    </source>
</evidence>
<dbReference type="InterPro" id="IPR003960">
    <property type="entry name" value="ATPase_AAA_CS"/>
</dbReference>
<dbReference type="GO" id="GO:0016887">
    <property type="term" value="F:ATP hydrolysis activity"/>
    <property type="evidence" value="ECO:0007669"/>
    <property type="project" value="InterPro"/>
</dbReference>
<feature type="domain" description="CDC48 N-terminal subdomain" evidence="7">
    <location>
        <begin position="5"/>
        <end position="89"/>
    </location>
</feature>
<dbReference type="Gene3D" id="3.10.330.10">
    <property type="match status" value="1"/>
</dbReference>
<dbReference type="Gene3D" id="2.40.40.20">
    <property type="match status" value="1"/>
</dbReference>
<dbReference type="PANTHER" id="PTHR23077">
    <property type="entry name" value="AAA-FAMILY ATPASE"/>
    <property type="match status" value="1"/>
</dbReference>
<evidence type="ECO:0000256" key="3">
    <source>
        <dbReference type="ARBA" id="ARBA00022741"/>
    </source>
</evidence>
<dbReference type="Pfam" id="PF17862">
    <property type="entry name" value="AAA_lid_3"/>
    <property type="match status" value="2"/>
</dbReference>
<keyword evidence="8" id="KW-0132">Cell division</keyword>
<feature type="domain" description="AAA+ ATPase" evidence="5">
    <location>
        <begin position="231"/>
        <end position="367"/>
    </location>
</feature>
<keyword evidence="2" id="KW-0677">Repeat</keyword>
<dbReference type="CDD" id="cd19503">
    <property type="entry name" value="RecA-like_CDC48_NLV2_r1-like"/>
    <property type="match status" value="1"/>
</dbReference>
<dbReference type="NCBIfam" id="TIGR01243">
    <property type="entry name" value="CDC48"/>
    <property type="match status" value="1"/>
</dbReference>
<sequence>MEEIQLKVEKAYPIDLGRGIIRLDPTALLKLQLSPGDIVEIRGKKKTTAKVWRADRQDWEQGIVRIDNFIRQNAGVSIGEKVTIKKVEAPEAKKLILALPESMTQGGPELQFGEHANEIIKRHILKRPVFKGDIIPIINSMSQPMTESLTTSQVIPLVAVETDPANTIVLITETTNIELRKKPVQGYEKATRGVTTYEDIGGLGDEIMRVREMIEMPMKHPELFAHLNIEPPKGVILYGPPGTGKTLIAKAVANESGASFHYIAGPEIVGKFYGESEERLRKIFEEATQEAPSVIFIDEIDSIAPKRENVTGEVERRVVAQLLTLLDGMEERGQVVVIGATNRVDAIDPALRRPGRFDREIHIGVPDTKDRYEILQIHTRGMPIEKDEESVTGEPAPEVEIGALDEFEVETGTEIEVDEAAMEREKKEKTNLYLMSLAERTQGFVGADLLALVQEAAMRCLRENLPDLDLEIDTIPPERLEKIVVTKKNFEDALMEAEPSALREIFVEMPSVSWGDVGGLDEAKHSIIEAVEWPIKNPEKFVKMGIKAPKGILLYGPPGTGKTLIAQAVAKESNANFISVKGPEMFSKWLGESEKAIRETFKKARQVSPCVVFFDEIDSIAGMQGMESTDSRTSERVLNQLLTEMDGLETLKDVVIIAATNRPNLLDPAILRPGRFDRLVYVGAPDRKGRLRIFKIHTQNTPLAEDVNLENLADTTEGYVGADIEAVCREAVMFALRENFDIEAIEMRHFREALKKVKPTINENIAQFYEKIEEQFKGGQRPVETAGLVGYR</sequence>
<dbReference type="InterPro" id="IPR003593">
    <property type="entry name" value="AAA+_ATPase"/>
</dbReference>
<dbReference type="SMART" id="SM01072">
    <property type="entry name" value="CDC48_2"/>
    <property type="match status" value="1"/>
</dbReference>
<dbReference type="Proteomes" id="UP000033058">
    <property type="component" value="Chromosome"/>
</dbReference>
<dbReference type="FunFam" id="3.40.50.300:FF:000018">
    <property type="entry name" value="Cell division control 48"/>
    <property type="match status" value="1"/>
</dbReference>
<comment type="similarity">
    <text evidence="1">Belongs to the AAA ATPase family. CDC48 subfamily.</text>
</comment>
<evidence type="ECO:0000259" key="6">
    <source>
        <dbReference type="SMART" id="SM01072"/>
    </source>
</evidence>
<evidence type="ECO:0000259" key="7">
    <source>
        <dbReference type="SMART" id="SM01073"/>
    </source>
</evidence>
<protein>
    <submittedName>
        <fullName evidence="8">Cell division protein FtsH</fullName>
        <ecNumber evidence="8">3.4.24.-</ecNumber>
    </submittedName>
</protein>
<dbReference type="EC" id="3.4.24.-" evidence="8"/>
<dbReference type="Pfam" id="PF02933">
    <property type="entry name" value="CDC48_2"/>
    <property type="match status" value="1"/>
</dbReference>
<dbReference type="FunFam" id="3.40.50.300:FF:000012">
    <property type="entry name" value="Transitional endoplasmic reticulum ATPase"/>
    <property type="match status" value="1"/>
</dbReference>
<dbReference type="InterPro" id="IPR004201">
    <property type="entry name" value="Cdc48_dom2"/>
</dbReference>
<evidence type="ECO:0000256" key="1">
    <source>
        <dbReference type="ARBA" id="ARBA00009833"/>
    </source>
</evidence>
<reference evidence="8 9" key="1">
    <citation type="submission" date="2014-07" db="EMBL/GenBank/DDBJ databases">
        <title>Methanogenic archaea and the global carbon cycle.</title>
        <authorList>
            <person name="Henriksen J.R."/>
            <person name="Luke J."/>
            <person name="Reinhart S."/>
            <person name="Benedict M.N."/>
            <person name="Youngblut N.D."/>
            <person name="Metcalf M.E."/>
            <person name="Whitaker R.J."/>
            <person name="Metcalf W.W."/>
        </authorList>
    </citation>
    <scope>NUCLEOTIDE SEQUENCE [LARGE SCALE GENOMIC DNA]</scope>
    <source>
        <strain evidence="8 9">WWM610</strain>
    </source>
</reference>
<dbReference type="Pfam" id="PF00004">
    <property type="entry name" value="AAA"/>
    <property type="match status" value="2"/>
</dbReference>
<keyword evidence="8" id="KW-0378">Hydrolase</keyword>
<dbReference type="FunFam" id="3.10.330.10:FF:000005">
    <property type="entry name" value="AAA family ATPase"/>
    <property type="match status" value="1"/>
</dbReference>
<evidence type="ECO:0000256" key="2">
    <source>
        <dbReference type="ARBA" id="ARBA00022737"/>
    </source>
</evidence>
<organism evidence="8 9">
    <name type="scientific">Methanosarcina mazei WWM610</name>
    <dbReference type="NCBI Taxonomy" id="1434117"/>
    <lineage>
        <taxon>Archaea</taxon>
        <taxon>Methanobacteriati</taxon>
        <taxon>Methanobacteriota</taxon>
        <taxon>Stenosarchaea group</taxon>
        <taxon>Methanomicrobia</taxon>
        <taxon>Methanosarcinales</taxon>
        <taxon>Methanosarcinaceae</taxon>
        <taxon>Methanosarcina</taxon>
    </lineage>
</organism>
<dbReference type="InterPro" id="IPR009010">
    <property type="entry name" value="Asp_de-COase-like_dom_sf"/>
</dbReference>
<dbReference type="PROSITE" id="PS00674">
    <property type="entry name" value="AAA"/>
    <property type="match status" value="2"/>
</dbReference>
<dbReference type="GeneID" id="24850487"/>
<evidence type="ECO:0000256" key="4">
    <source>
        <dbReference type="ARBA" id="ARBA00022840"/>
    </source>
</evidence>
<dbReference type="InterPro" id="IPR029067">
    <property type="entry name" value="CDC48_domain_2-like_sf"/>
</dbReference>
<dbReference type="HOGENOM" id="CLU_000688_12_2_2"/>
<dbReference type="SUPFAM" id="SSF54585">
    <property type="entry name" value="Cdc48 domain 2-like"/>
    <property type="match status" value="1"/>
</dbReference>
<evidence type="ECO:0000259" key="5">
    <source>
        <dbReference type="SMART" id="SM00382"/>
    </source>
</evidence>
<dbReference type="InterPro" id="IPR003959">
    <property type="entry name" value="ATPase_AAA_core"/>
</dbReference>
<accession>A0A0E3LEY6</accession>
<dbReference type="RefSeq" id="WP_011032400.1">
    <property type="nucleotide sequence ID" value="NZ_CP009509.1"/>
</dbReference>
<dbReference type="SMART" id="SM01073">
    <property type="entry name" value="CDC48_N"/>
    <property type="match status" value="1"/>
</dbReference>
<dbReference type="GO" id="GO:0005524">
    <property type="term" value="F:ATP binding"/>
    <property type="evidence" value="ECO:0007669"/>
    <property type="project" value="UniProtKB-KW"/>
</dbReference>
<dbReference type="Gene3D" id="1.10.8.60">
    <property type="match status" value="2"/>
</dbReference>
<dbReference type="PATRIC" id="fig|1434117.4.peg.1051"/>
<dbReference type="AlphaFoldDB" id="A0A0E3LEY6"/>
<dbReference type="PANTHER" id="PTHR23077:SF201">
    <property type="entry name" value="PROTEIN CDCH"/>
    <property type="match status" value="1"/>
</dbReference>
<evidence type="ECO:0000313" key="8">
    <source>
        <dbReference type="EMBL" id="AKB39836.1"/>
    </source>
</evidence>
<proteinExistence type="inferred from homology"/>
<gene>
    <name evidence="8" type="ORF">MSMAW_0845</name>
</gene>
<keyword evidence="4" id="KW-0067">ATP-binding</keyword>
<name>A0A0E3LEY6_METMZ</name>
<dbReference type="Pfam" id="PF02359">
    <property type="entry name" value="CDC48_N"/>
    <property type="match status" value="1"/>
</dbReference>
<dbReference type="InterPro" id="IPR050168">
    <property type="entry name" value="AAA_ATPase_domain"/>
</dbReference>
<feature type="domain" description="AAA+ ATPase" evidence="5">
    <location>
        <begin position="548"/>
        <end position="686"/>
    </location>
</feature>
<dbReference type="CDD" id="cd19511">
    <property type="entry name" value="RecA-like_CDC48_r2-like"/>
    <property type="match status" value="1"/>
</dbReference>
<keyword evidence="3" id="KW-0547">Nucleotide-binding</keyword>
<dbReference type="SUPFAM" id="SSF50692">
    <property type="entry name" value="ADC-like"/>
    <property type="match status" value="1"/>
</dbReference>
<dbReference type="FunFam" id="1.10.8.60:FF:000038">
    <property type="entry name" value="spermatogenesis-associated protein 5-like protein 1"/>
    <property type="match status" value="1"/>
</dbReference>
<feature type="domain" description="CDC48" evidence="6">
    <location>
        <begin position="111"/>
        <end position="186"/>
    </location>
</feature>
<keyword evidence="8" id="KW-0131">Cell cycle</keyword>
<dbReference type="InterPro" id="IPR005938">
    <property type="entry name" value="AAA_ATPase_CDC48"/>
</dbReference>
<dbReference type="FunFam" id="2.40.40.20:FF:000007">
    <property type="entry name" value="AAA family ATPase"/>
    <property type="match status" value="1"/>
</dbReference>
<dbReference type="InterPro" id="IPR003338">
    <property type="entry name" value="CDC4_N-term_subdom"/>
</dbReference>
<dbReference type="InterPro" id="IPR027417">
    <property type="entry name" value="P-loop_NTPase"/>
</dbReference>